<dbReference type="AlphaFoldDB" id="A0A193GJK0"/>
<evidence type="ECO:0000256" key="1">
    <source>
        <dbReference type="SAM" id="MobiDB-lite"/>
    </source>
</evidence>
<dbReference type="KEGG" id="bfz:BAU07_23970"/>
<evidence type="ECO:0000313" key="2">
    <source>
        <dbReference type="EMBL" id="ANN79768.1"/>
    </source>
</evidence>
<accession>A0A193GJK0</accession>
<name>A0A193GJK0_9BORD</name>
<keyword evidence="3" id="KW-1185">Reference proteome</keyword>
<protein>
    <submittedName>
        <fullName evidence="2">Uncharacterized protein</fullName>
    </submittedName>
</protein>
<evidence type="ECO:0000313" key="3">
    <source>
        <dbReference type="Proteomes" id="UP000091926"/>
    </source>
</evidence>
<organism evidence="2 3">
    <name type="scientific">Bordetella flabilis</name>
    <dbReference type="NCBI Taxonomy" id="463014"/>
    <lineage>
        <taxon>Bacteria</taxon>
        <taxon>Pseudomonadati</taxon>
        <taxon>Pseudomonadota</taxon>
        <taxon>Betaproteobacteria</taxon>
        <taxon>Burkholderiales</taxon>
        <taxon>Alcaligenaceae</taxon>
        <taxon>Bordetella</taxon>
    </lineage>
</organism>
<reference evidence="2 3" key="1">
    <citation type="submission" date="2016-06" db="EMBL/GenBank/DDBJ databases">
        <title>Complete genome sequences of Bordetella bronchialis and Bordetella flabilis.</title>
        <authorList>
            <person name="LiPuma J.J."/>
            <person name="Spilker T."/>
        </authorList>
    </citation>
    <scope>NUCLEOTIDE SEQUENCE [LARGE SCALE GENOMIC DNA]</scope>
    <source>
        <strain evidence="2 3">AU10664</strain>
    </source>
</reference>
<proteinExistence type="predicted"/>
<dbReference type="RefSeq" id="WP_066663420.1">
    <property type="nucleotide sequence ID" value="NZ_CBCSCL010000024.1"/>
</dbReference>
<dbReference type="EMBL" id="CP016172">
    <property type="protein sequence ID" value="ANN79768.1"/>
    <property type="molecule type" value="Genomic_DNA"/>
</dbReference>
<feature type="region of interest" description="Disordered" evidence="1">
    <location>
        <begin position="77"/>
        <end position="105"/>
    </location>
</feature>
<sequence>MDHDLESMSREQLVAEVKKLRAGIRAHRDASGHDLCWHHPELWKALPEHVEHLPKVPDWPQFMRGCIRYRQSLDAQCPQAPRIQEEFDDRPPPTPHQEGGQPDQK</sequence>
<dbReference type="OrthoDB" id="962952at2"/>
<dbReference type="Proteomes" id="UP000091926">
    <property type="component" value="Chromosome"/>
</dbReference>
<gene>
    <name evidence="2" type="ORF">BAU07_23970</name>
</gene>